<comment type="similarity">
    <text evidence="1">Belongs to the protein-tyrosine phosphatase family. Non-receptor class subfamily.</text>
</comment>
<dbReference type="InterPro" id="IPR036873">
    <property type="entry name" value="Rhodanese-like_dom_sf"/>
</dbReference>
<evidence type="ECO:0000313" key="8">
    <source>
        <dbReference type="Proteomes" id="UP000311382"/>
    </source>
</evidence>
<sequence>MRDKLQGPPTTRPRLSPKSLNETRGGGGYFVPPTPAAVERPPPSWNASASNDNSFAFTDENGPGRGGSASRPPLSHDAGGEAGGNMMGASRTAGPAGASPSTTTAQGWGASAPPSFALSPSSTAFNAKFTHLLRGLSSSGVPGTPLDSPASSPFFAPPGQAGSSAAATNPFDLVAPPGTVSSSASPHSVPPTPGPSTTGGLSSGTASSFAFPMTLPPGRRVAGRPSSLASRSSTASVPVVNSSRYTLYNPQTLFSVILSSAPLDQPPDPPPLLLLDIRPHTAYLSERITGAINICVPSTLLRRPAFGIDRVAEGLPAADQAVFEKWASASSIVVLDNESTSLVEGGGVASLLAKFDKAGFKGKLGWVKGGWYALKTHLRGLPTDQQQVILDSGSTPGAASAPATGTSTPFEGALPRGPQTAGLPGSSSSSLLAGGAGSKKHGRPVLQVRDLPIAAFQLASTSAYMHESGRGVGGGGGASSGLPTSRRGVDGKATSPLMSEEEGSVSSLASQRPDMGKRRKSGNEPGGKRDQLRTSANPFFDNIRQNSEALSLEGSLAHLTPVELPTVPPALIPALPPYLRSLLFLSPMSRADRLARQFYELEVAERERLEGMFRYHAQQTALAADGAGASADGKGPRDSEGQETKGAGKDDDDAHRWAKFGISAGVELGHLNRFKNIFPYEHSRVRLKQHSPSATDYVNASHLSLLGSSKRFIASQGPLPTTFRDFWQMCDQEHVGVVIMLTNLHEAGREKCGRYWVTQRDGEWDVKVEGDAAHEEEDGERLAAEKASAANGPAGGFFTAFEGKAEKDDAAAAACKDSTVRRTITVQRRPRGGGSDAEVMSQPRKIRHIQYRAWPDFDIPAEPADVVSLVDEVDAAQRDYMREVGWDVSAHGGLEPPILAHCSAGVGRTGVFIMVSSLLAQLRQDLTARRLSAAGGARSDAMDIDATGPSAAAAAGRPPLVERQSDPETSQLSAGLSLSSLDNPRRSPAASPDPTPSSSSTIPGAAPHPVLPSLDVPALEQADPVFAGVNELREQRMSLVANARQFRSVYECLLEGAVRLLSSSAEGDADASA</sequence>
<evidence type="ECO:0000313" key="7">
    <source>
        <dbReference type="EMBL" id="TNY22912.1"/>
    </source>
</evidence>
<feature type="compositionally biased region" description="Low complexity" evidence="3">
    <location>
        <begin position="177"/>
        <end position="187"/>
    </location>
</feature>
<evidence type="ECO:0000256" key="2">
    <source>
        <dbReference type="ARBA" id="ARBA00013064"/>
    </source>
</evidence>
<dbReference type="InterPro" id="IPR000242">
    <property type="entry name" value="PTP_cat"/>
</dbReference>
<feature type="region of interest" description="Disordered" evidence="3">
    <location>
        <begin position="934"/>
        <end position="1012"/>
    </location>
</feature>
<dbReference type="EMBL" id="SOZI01000018">
    <property type="protein sequence ID" value="TNY22912.1"/>
    <property type="molecule type" value="Genomic_DNA"/>
</dbReference>
<feature type="compositionally biased region" description="Low complexity" evidence="3">
    <location>
        <begin position="421"/>
        <end position="433"/>
    </location>
</feature>
<feature type="compositionally biased region" description="Low complexity" evidence="3">
    <location>
        <begin position="392"/>
        <end position="409"/>
    </location>
</feature>
<dbReference type="EC" id="3.1.3.48" evidence="2"/>
<dbReference type="Gene3D" id="3.90.190.10">
    <property type="entry name" value="Protein tyrosine phosphatase superfamily"/>
    <property type="match status" value="1"/>
</dbReference>
<keyword evidence="8" id="KW-1185">Reference proteome</keyword>
<feature type="compositionally biased region" description="Polar residues" evidence="3">
    <location>
        <begin position="45"/>
        <end position="56"/>
    </location>
</feature>
<dbReference type="Pfam" id="PF00102">
    <property type="entry name" value="Y_phosphatase"/>
    <property type="match status" value="2"/>
</dbReference>
<feature type="compositionally biased region" description="Gly residues" evidence="3">
    <location>
        <begin position="470"/>
        <end position="479"/>
    </location>
</feature>
<dbReference type="GO" id="GO:0004725">
    <property type="term" value="F:protein tyrosine phosphatase activity"/>
    <property type="evidence" value="ECO:0007669"/>
    <property type="project" value="UniProtKB-EC"/>
</dbReference>
<evidence type="ECO:0000259" key="6">
    <source>
        <dbReference type="PROSITE" id="PS50206"/>
    </source>
</evidence>
<dbReference type="SMART" id="SM00404">
    <property type="entry name" value="PTPc_motif"/>
    <property type="match status" value="1"/>
</dbReference>
<evidence type="ECO:0000259" key="4">
    <source>
        <dbReference type="PROSITE" id="PS50055"/>
    </source>
</evidence>
<protein>
    <recommendedName>
        <fullName evidence="2">protein-tyrosine-phosphatase</fullName>
        <ecNumber evidence="2">3.1.3.48</ecNumber>
    </recommendedName>
</protein>
<dbReference type="PROSITE" id="PS50055">
    <property type="entry name" value="TYR_PHOSPHATASE_PTP"/>
    <property type="match status" value="1"/>
</dbReference>
<feature type="region of interest" description="Disordered" evidence="3">
    <location>
        <begin position="1"/>
        <end position="114"/>
    </location>
</feature>
<dbReference type="InterPro" id="IPR003595">
    <property type="entry name" value="Tyr_Pase_cat"/>
</dbReference>
<comment type="caution">
    <text evidence="7">The sequence shown here is derived from an EMBL/GenBank/DDBJ whole genome shotgun (WGS) entry which is preliminary data.</text>
</comment>
<name>A0A5C5G397_9BASI</name>
<feature type="region of interest" description="Disordered" evidence="3">
    <location>
        <begin position="467"/>
        <end position="535"/>
    </location>
</feature>
<dbReference type="Gene3D" id="3.40.250.10">
    <property type="entry name" value="Rhodanese-like domain"/>
    <property type="match status" value="1"/>
</dbReference>
<dbReference type="InterPro" id="IPR001763">
    <property type="entry name" value="Rhodanese-like_dom"/>
</dbReference>
<accession>A0A5C5G397</accession>
<dbReference type="InterPro" id="IPR029021">
    <property type="entry name" value="Prot-tyrosine_phosphatase-like"/>
</dbReference>
<dbReference type="PROSITE" id="PS50056">
    <property type="entry name" value="TYR_PHOSPHATASE_2"/>
    <property type="match status" value="1"/>
</dbReference>
<evidence type="ECO:0000259" key="5">
    <source>
        <dbReference type="PROSITE" id="PS50056"/>
    </source>
</evidence>
<feature type="region of interest" description="Disordered" evidence="3">
    <location>
        <begin position="143"/>
        <end position="233"/>
    </location>
</feature>
<proteinExistence type="inferred from homology"/>
<reference evidence="7 8" key="1">
    <citation type="submission" date="2019-03" db="EMBL/GenBank/DDBJ databases">
        <title>Rhodosporidium diobovatum UCD-FST 08-225 genome sequencing, assembly, and annotation.</title>
        <authorList>
            <person name="Fakankun I.U."/>
            <person name="Fristensky B."/>
            <person name="Levin D.B."/>
        </authorList>
    </citation>
    <scope>NUCLEOTIDE SEQUENCE [LARGE SCALE GENOMIC DNA]</scope>
    <source>
        <strain evidence="7 8">UCD-FST 08-225</strain>
    </source>
</reference>
<dbReference type="SUPFAM" id="SSF52821">
    <property type="entry name" value="Rhodanese/Cell cycle control phosphatase"/>
    <property type="match status" value="1"/>
</dbReference>
<dbReference type="PROSITE" id="PS50206">
    <property type="entry name" value="RHODANESE_3"/>
    <property type="match status" value="1"/>
</dbReference>
<feature type="compositionally biased region" description="Basic and acidic residues" evidence="3">
    <location>
        <begin position="634"/>
        <end position="652"/>
    </location>
</feature>
<dbReference type="PANTHER" id="PTHR19134">
    <property type="entry name" value="RECEPTOR-TYPE TYROSINE-PROTEIN PHOSPHATASE"/>
    <property type="match status" value="1"/>
</dbReference>
<feature type="compositionally biased region" description="Low complexity" evidence="3">
    <location>
        <begin position="970"/>
        <end position="1007"/>
    </location>
</feature>
<dbReference type="SMART" id="SM00194">
    <property type="entry name" value="PTPc"/>
    <property type="match status" value="1"/>
</dbReference>
<organism evidence="7 8">
    <name type="scientific">Rhodotorula diobovata</name>
    <dbReference type="NCBI Taxonomy" id="5288"/>
    <lineage>
        <taxon>Eukaryota</taxon>
        <taxon>Fungi</taxon>
        <taxon>Dikarya</taxon>
        <taxon>Basidiomycota</taxon>
        <taxon>Pucciniomycotina</taxon>
        <taxon>Microbotryomycetes</taxon>
        <taxon>Sporidiobolales</taxon>
        <taxon>Sporidiobolaceae</taxon>
        <taxon>Rhodotorula</taxon>
    </lineage>
</organism>
<evidence type="ECO:0000256" key="3">
    <source>
        <dbReference type="SAM" id="MobiDB-lite"/>
    </source>
</evidence>
<feature type="compositionally biased region" description="Low complexity" evidence="3">
    <location>
        <begin position="624"/>
        <end position="633"/>
    </location>
</feature>
<feature type="region of interest" description="Disordered" evidence="3">
    <location>
        <begin position="624"/>
        <end position="652"/>
    </location>
</feature>
<gene>
    <name evidence="7" type="ORF">DMC30DRAFT_94211</name>
</gene>
<dbReference type="STRING" id="5288.A0A5C5G397"/>
<dbReference type="SUPFAM" id="SSF52799">
    <property type="entry name" value="(Phosphotyrosine protein) phosphatases II"/>
    <property type="match status" value="1"/>
</dbReference>
<feature type="domain" description="Rhodanese" evidence="6">
    <location>
        <begin position="268"/>
        <end position="379"/>
    </location>
</feature>
<dbReference type="PANTHER" id="PTHR19134:SF561">
    <property type="entry name" value="PROTEIN TYROSINE PHOSPHATASE 36E, ISOFORM A"/>
    <property type="match status" value="1"/>
</dbReference>
<feature type="domain" description="Tyrosine-protein phosphatase" evidence="4">
    <location>
        <begin position="672"/>
        <end position="1056"/>
    </location>
</feature>
<feature type="region of interest" description="Disordered" evidence="3">
    <location>
        <begin position="389"/>
        <end position="444"/>
    </location>
</feature>
<dbReference type="SMART" id="SM00450">
    <property type="entry name" value="RHOD"/>
    <property type="match status" value="1"/>
</dbReference>
<dbReference type="Proteomes" id="UP000311382">
    <property type="component" value="Unassembled WGS sequence"/>
</dbReference>
<dbReference type="AlphaFoldDB" id="A0A5C5G397"/>
<dbReference type="OrthoDB" id="6058203at2759"/>
<dbReference type="Pfam" id="PF00581">
    <property type="entry name" value="Rhodanese"/>
    <property type="match status" value="1"/>
</dbReference>
<feature type="compositionally biased region" description="Pro residues" evidence="3">
    <location>
        <begin position="32"/>
        <end position="44"/>
    </location>
</feature>
<dbReference type="InterPro" id="IPR000387">
    <property type="entry name" value="Tyr_Pase_dom"/>
</dbReference>
<evidence type="ECO:0000256" key="1">
    <source>
        <dbReference type="ARBA" id="ARBA00009649"/>
    </source>
</evidence>
<feature type="compositionally biased region" description="Low complexity" evidence="3">
    <location>
        <begin position="195"/>
        <end position="208"/>
    </location>
</feature>
<feature type="domain" description="Tyrosine specific protein phosphatases" evidence="5">
    <location>
        <begin position="864"/>
        <end position="915"/>
    </location>
</feature>
<feature type="compositionally biased region" description="Low complexity" evidence="3">
    <location>
        <begin position="148"/>
        <end position="167"/>
    </location>
</feature>
<dbReference type="PRINTS" id="PR00700">
    <property type="entry name" value="PRTYPHPHTASE"/>
</dbReference>
<dbReference type="InterPro" id="IPR050348">
    <property type="entry name" value="Protein-Tyr_Phosphatase"/>
</dbReference>